<dbReference type="CDD" id="cd00397">
    <property type="entry name" value="DNA_BRE_C"/>
    <property type="match status" value="1"/>
</dbReference>
<keyword evidence="3 5" id="KW-0238">DNA-binding</keyword>
<dbReference type="Proteomes" id="UP001206206">
    <property type="component" value="Unassembled WGS sequence"/>
</dbReference>
<evidence type="ECO:0000256" key="3">
    <source>
        <dbReference type="ARBA" id="ARBA00023125"/>
    </source>
</evidence>
<comment type="similarity">
    <text evidence="1">Belongs to the 'phage' integrase family.</text>
</comment>
<dbReference type="Gene3D" id="1.10.150.130">
    <property type="match status" value="1"/>
</dbReference>
<protein>
    <submittedName>
        <fullName evidence="9">Site-specific integrase</fullName>
    </submittedName>
</protein>
<dbReference type="SUPFAM" id="SSF56349">
    <property type="entry name" value="DNA breaking-rejoining enzymes"/>
    <property type="match status" value="1"/>
</dbReference>
<evidence type="ECO:0000259" key="7">
    <source>
        <dbReference type="PROSITE" id="PS51898"/>
    </source>
</evidence>
<evidence type="ECO:0000256" key="2">
    <source>
        <dbReference type="ARBA" id="ARBA00022908"/>
    </source>
</evidence>
<dbReference type="InterPro" id="IPR002104">
    <property type="entry name" value="Integrase_catalytic"/>
</dbReference>
<sequence>MGAIIKRCGCEITAWDRCPHPWVVRWREPGGRSGRQREKSFESGAAGKKDAGKWERKVERDKDTGSYIDPSQSKRTFADVWDEWLNAGSDDAQLALSSRAQYQSIYKNHYAEFFGPRPIGSITASDITKWETLQKEKGYKPYGIHTRKVVLASLFKYAWIAEIIPRNPCKKAEARKRKTSAYRPIDPSEVPTTGEIEAIYDAIRPYYRSAVWSMAGCGLRVGEALAMCEQKWEQDTGFAKINAQLSTFGANDGAGRGTAIREEVKWSRTGRRVPVPEITDESWRAHIATYGTWGDEGWFYESETFAERFPSRTTFADRWNNAIEKAGLEHRGLTPKSLRHYFASVAIAAGVPLAELAVWMGHASSKTTEQVYVHLLPGAEERIKGAVALAVARDLSESLSRIRTA</sequence>
<feature type="domain" description="Core-binding (CB)" evidence="8">
    <location>
        <begin position="75"/>
        <end position="159"/>
    </location>
</feature>
<evidence type="ECO:0000256" key="1">
    <source>
        <dbReference type="ARBA" id="ARBA00008857"/>
    </source>
</evidence>
<dbReference type="InterPro" id="IPR010998">
    <property type="entry name" value="Integrase_recombinase_N"/>
</dbReference>
<dbReference type="InterPro" id="IPR050808">
    <property type="entry name" value="Phage_Integrase"/>
</dbReference>
<keyword evidence="2" id="KW-0229">DNA integration</keyword>
<dbReference type="InterPro" id="IPR011010">
    <property type="entry name" value="DNA_brk_join_enz"/>
</dbReference>
<feature type="compositionally biased region" description="Basic and acidic residues" evidence="6">
    <location>
        <begin position="28"/>
        <end position="64"/>
    </location>
</feature>
<evidence type="ECO:0000313" key="10">
    <source>
        <dbReference type="Proteomes" id="UP001206206"/>
    </source>
</evidence>
<gene>
    <name evidence="9" type="ORF">NON19_08080</name>
</gene>
<reference evidence="9 10" key="1">
    <citation type="submission" date="2022-06" db="EMBL/GenBank/DDBJ databases">
        <title>Draft genome sequence of type strain Streptomyces rubrisoli DSM 42083.</title>
        <authorList>
            <person name="Duangmal K."/>
            <person name="Klaysubun C."/>
        </authorList>
    </citation>
    <scope>NUCLEOTIDE SEQUENCE [LARGE SCALE GENOMIC DNA]</scope>
    <source>
        <strain evidence="9 10">DSM 42083</strain>
    </source>
</reference>
<evidence type="ECO:0000313" key="9">
    <source>
        <dbReference type="EMBL" id="MCQ4041993.1"/>
    </source>
</evidence>
<organism evidence="9 10">
    <name type="scientific">Streptantibioticus rubrisoli</name>
    <dbReference type="NCBI Taxonomy" id="1387313"/>
    <lineage>
        <taxon>Bacteria</taxon>
        <taxon>Bacillati</taxon>
        <taxon>Actinomycetota</taxon>
        <taxon>Actinomycetes</taxon>
        <taxon>Kitasatosporales</taxon>
        <taxon>Streptomycetaceae</taxon>
        <taxon>Streptantibioticus</taxon>
    </lineage>
</organism>
<accession>A0ABT1P9E3</accession>
<dbReference type="Pfam" id="PF00589">
    <property type="entry name" value="Phage_integrase"/>
    <property type="match status" value="1"/>
</dbReference>
<dbReference type="EMBL" id="JANFNH010000005">
    <property type="protein sequence ID" value="MCQ4041993.1"/>
    <property type="molecule type" value="Genomic_DNA"/>
</dbReference>
<evidence type="ECO:0000256" key="4">
    <source>
        <dbReference type="ARBA" id="ARBA00023172"/>
    </source>
</evidence>
<name>A0ABT1P9E3_9ACTN</name>
<dbReference type="RefSeq" id="WP_255926002.1">
    <property type="nucleotide sequence ID" value="NZ_JANFNH010000005.1"/>
</dbReference>
<keyword evidence="4" id="KW-0233">DNA recombination</keyword>
<dbReference type="InterPro" id="IPR013762">
    <property type="entry name" value="Integrase-like_cat_sf"/>
</dbReference>
<feature type="domain" description="Tyr recombinase" evidence="7">
    <location>
        <begin position="185"/>
        <end position="388"/>
    </location>
</feature>
<dbReference type="PANTHER" id="PTHR30629:SF2">
    <property type="entry name" value="PROPHAGE INTEGRASE INTS-RELATED"/>
    <property type="match status" value="1"/>
</dbReference>
<dbReference type="PANTHER" id="PTHR30629">
    <property type="entry name" value="PROPHAGE INTEGRASE"/>
    <property type="match status" value="1"/>
</dbReference>
<evidence type="ECO:0000259" key="8">
    <source>
        <dbReference type="PROSITE" id="PS51900"/>
    </source>
</evidence>
<comment type="caution">
    <text evidence="9">The sequence shown here is derived from an EMBL/GenBank/DDBJ whole genome shotgun (WGS) entry which is preliminary data.</text>
</comment>
<evidence type="ECO:0000256" key="5">
    <source>
        <dbReference type="PROSITE-ProRule" id="PRU01248"/>
    </source>
</evidence>
<proteinExistence type="inferred from homology"/>
<feature type="region of interest" description="Disordered" evidence="6">
    <location>
        <begin position="28"/>
        <end position="67"/>
    </location>
</feature>
<dbReference type="InterPro" id="IPR044068">
    <property type="entry name" value="CB"/>
</dbReference>
<dbReference type="PROSITE" id="PS51898">
    <property type="entry name" value="TYR_RECOMBINASE"/>
    <property type="match status" value="1"/>
</dbReference>
<dbReference type="InterPro" id="IPR004107">
    <property type="entry name" value="Integrase_SAM-like_N"/>
</dbReference>
<dbReference type="Pfam" id="PF14659">
    <property type="entry name" value="Phage_int_SAM_3"/>
    <property type="match status" value="1"/>
</dbReference>
<keyword evidence="10" id="KW-1185">Reference proteome</keyword>
<dbReference type="PROSITE" id="PS51900">
    <property type="entry name" value="CB"/>
    <property type="match status" value="1"/>
</dbReference>
<evidence type="ECO:0000256" key="6">
    <source>
        <dbReference type="SAM" id="MobiDB-lite"/>
    </source>
</evidence>
<dbReference type="Gene3D" id="1.10.443.10">
    <property type="entry name" value="Intergrase catalytic core"/>
    <property type="match status" value="1"/>
</dbReference>